<evidence type="ECO:0000259" key="1">
    <source>
        <dbReference type="Pfam" id="PF10105"/>
    </source>
</evidence>
<dbReference type="EMBL" id="CP034791">
    <property type="protein sequence ID" value="AZT89795.1"/>
    <property type="molecule type" value="Genomic_DNA"/>
</dbReference>
<gene>
    <name evidence="2" type="ORF">ELD05_03510</name>
</gene>
<keyword evidence="3" id="KW-1185">Reference proteome</keyword>
<dbReference type="Pfam" id="PF10105">
    <property type="entry name" value="DUF2344"/>
    <property type="match status" value="1"/>
</dbReference>
<reference evidence="2 3" key="1">
    <citation type="submission" date="2018-12" db="EMBL/GenBank/DDBJ databases">
        <title>Genome sequence from the cellulolytic species, Caldicellulosiruptor changbaiensis.</title>
        <authorList>
            <person name="Blumer-Schuette S.E."/>
            <person name="Mendoza C."/>
        </authorList>
    </citation>
    <scope>NUCLEOTIDE SEQUENCE [LARGE SCALE GENOMIC DNA]</scope>
    <source>
        <strain evidence="2 3">CBS-Z</strain>
    </source>
</reference>
<protein>
    <submittedName>
        <fullName evidence="2">DUF2344 domain-containing protein</fullName>
    </submittedName>
</protein>
<dbReference type="AlphaFoldDB" id="A0A3T0D3J4"/>
<evidence type="ECO:0000313" key="2">
    <source>
        <dbReference type="EMBL" id="AZT89795.1"/>
    </source>
</evidence>
<sequence>MLVKRYRFYFSRDLPSCFISHLDMVRLFERAFRRLGIKLKFTEGFNPHPKITFILPMAVGLCSPEEMFEVDVEEELDEKVIERLNLILPKGLKVLKIEETIDKIQVSDMYYKCFIEAKEDFCKLFEDFMKENPKIRREKEGKVTFRNVWDYLLSYECNKKENSIELVFHINVINGSYIKPEDIIKSFSEEYNFEYKILKIEREKVNYQRVI</sequence>
<dbReference type="NCBIfam" id="TIGR03936">
    <property type="entry name" value="sam_1_link_chp"/>
    <property type="match status" value="1"/>
</dbReference>
<feature type="domain" description="DUF2344" evidence="1">
    <location>
        <begin position="5"/>
        <end position="172"/>
    </location>
</feature>
<evidence type="ECO:0000313" key="3">
    <source>
        <dbReference type="Proteomes" id="UP000282930"/>
    </source>
</evidence>
<dbReference type="InterPro" id="IPR018768">
    <property type="entry name" value="DUF2344"/>
</dbReference>
<dbReference type="RefSeq" id="WP_127351382.1">
    <property type="nucleotide sequence ID" value="NZ_CP034791.1"/>
</dbReference>
<name>A0A3T0D3J4_9FIRM</name>
<dbReference type="KEGG" id="ccha:ELD05_03510"/>
<proteinExistence type="predicted"/>
<organism evidence="2 3">
    <name type="scientific">Caldicellulosiruptor changbaiensis</name>
    <dbReference type="NCBI Taxonomy" id="1222016"/>
    <lineage>
        <taxon>Bacteria</taxon>
        <taxon>Bacillati</taxon>
        <taxon>Bacillota</taxon>
        <taxon>Bacillota incertae sedis</taxon>
        <taxon>Caldicellulosiruptorales</taxon>
        <taxon>Caldicellulosiruptoraceae</taxon>
        <taxon>Caldicellulosiruptor</taxon>
    </lineage>
</organism>
<accession>A0A3T0D3J4</accession>
<dbReference type="Proteomes" id="UP000282930">
    <property type="component" value="Chromosome"/>
</dbReference>